<dbReference type="GO" id="GO:0004519">
    <property type="term" value="F:endonuclease activity"/>
    <property type="evidence" value="ECO:0007669"/>
    <property type="project" value="UniProtKB-KW"/>
</dbReference>
<dbReference type="RefSeq" id="WP_203535957.1">
    <property type="nucleotide sequence ID" value="NZ_JAESND010000001.1"/>
</dbReference>
<dbReference type="Proteomes" id="UP000809431">
    <property type="component" value="Unassembled WGS sequence"/>
</dbReference>
<comment type="caution">
    <text evidence="1">The sequence shown here is derived from an EMBL/GenBank/DDBJ whole genome shotgun (WGS) entry which is preliminary data.</text>
</comment>
<accession>A0ABS2BFM0</accession>
<keyword evidence="1" id="KW-0255">Endonuclease</keyword>
<keyword evidence="2" id="KW-1185">Reference proteome</keyword>
<name>A0ABS2BFM0_9NEIS</name>
<evidence type="ECO:0000313" key="1">
    <source>
        <dbReference type="EMBL" id="MBM3114250.1"/>
    </source>
</evidence>
<protein>
    <submittedName>
        <fullName evidence="1">Eco29kI family restriction endonuclease</fullName>
    </submittedName>
</protein>
<dbReference type="EMBL" id="JAESND010000001">
    <property type="protein sequence ID" value="MBM3114250.1"/>
    <property type="molecule type" value="Genomic_DNA"/>
</dbReference>
<sequence>MSQEPYNPLAKSNLGESVAEALLRVPVRPLNDIKHLVGAGVYAIYYTGEFAAYVPIASRNRDALFLLPIYVGKAVPKGARKGGLGFDASKGYALRNRLKQHASSISEAHNLDLIDFHYRALTVDDVWIPLGENVVIEKYQPLWNRVIDGFGNKTPGRRRATQMRSSWDVLHPGRKFVDALDLAANPFSTEEIVKKVADFFEGNLPDAEKISSENEDEDEDDL</sequence>
<dbReference type="InterPro" id="IPR018575">
    <property type="entry name" value="Restrct_endonuc_II_Eco29kI"/>
</dbReference>
<keyword evidence="1" id="KW-0378">Hydrolase</keyword>
<dbReference type="Pfam" id="PF09517">
    <property type="entry name" value="RE_Eco29kI"/>
    <property type="match status" value="1"/>
</dbReference>
<reference evidence="1 2" key="1">
    <citation type="submission" date="2021-01" db="EMBL/GenBank/DDBJ databases">
        <title>Draft Genome Sequence and Polyhydroxyalkanoate Biosynthetic Potential of Jeongeupia naejangsanensis Type Strain DSM 24253.</title>
        <authorList>
            <person name="Turrini P."/>
            <person name="Artuso I."/>
            <person name="Lugli G.A."/>
            <person name="Frangipani E."/>
            <person name="Ventura M."/>
            <person name="Visca P."/>
        </authorList>
    </citation>
    <scope>NUCLEOTIDE SEQUENCE [LARGE SCALE GENOMIC DNA]</scope>
    <source>
        <strain evidence="1 2">DSM 24253</strain>
    </source>
</reference>
<organism evidence="1 2">
    <name type="scientific">Jeongeupia naejangsanensis</name>
    <dbReference type="NCBI Taxonomy" id="613195"/>
    <lineage>
        <taxon>Bacteria</taxon>
        <taxon>Pseudomonadati</taxon>
        <taxon>Pseudomonadota</taxon>
        <taxon>Betaproteobacteria</taxon>
        <taxon>Neisseriales</taxon>
        <taxon>Chitinibacteraceae</taxon>
        <taxon>Jeongeupia</taxon>
    </lineage>
</organism>
<evidence type="ECO:0000313" key="2">
    <source>
        <dbReference type="Proteomes" id="UP000809431"/>
    </source>
</evidence>
<keyword evidence="1" id="KW-0540">Nuclease</keyword>
<proteinExistence type="predicted"/>
<gene>
    <name evidence="1" type="ORF">JMJ54_00290</name>
</gene>